<dbReference type="EMBL" id="MK072160">
    <property type="protein sequence ID" value="AYV79613.1"/>
    <property type="molecule type" value="Genomic_DNA"/>
</dbReference>
<gene>
    <name evidence="1" type="ORF">Faunusvirus29_2</name>
</gene>
<reference evidence="1" key="1">
    <citation type="submission" date="2018-10" db="EMBL/GenBank/DDBJ databases">
        <title>Hidden diversity of soil giant viruses.</title>
        <authorList>
            <person name="Schulz F."/>
            <person name="Alteio L."/>
            <person name="Goudeau D."/>
            <person name="Ryan E.M."/>
            <person name="Malmstrom R.R."/>
            <person name="Blanchard J."/>
            <person name="Woyke T."/>
        </authorList>
    </citation>
    <scope>NUCLEOTIDE SEQUENCE</scope>
    <source>
        <strain evidence="1">FNV1</strain>
    </source>
</reference>
<evidence type="ECO:0000313" key="1">
    <source>
        <dbReference type="EMBL" id="AYV79613.1"/>
    </source>
</evidence>
<dbReference type="GO" id="GO:0042262">
    <property type="term" value="P:DNA protection"/>
    <property type="evidence" value="ECO:0007669"/>
    <property type="project" value="InterPro"/>
</dbReference>
<protein>
    <recommendedName>
        <fullName evidence="2">Chromosomal protein MC1 domain-containing protein</fullName>
    </recommendedName>
</protein>
<name>A0A3G5A176_9VIRU</name>
<organism evidence="1">
    <name type="scientific">Faunusvirus sp</name>
    <dbReference type="NCBI Taxonomy" id="2487766"/>
    <lineage>
        <taxon>Viruses</taxon>
        <taxon>Varidnaviria</taxon>
        <taxon>Bamfordvirae</taxon>
        <taxon>Nucleocytoviricota</taxon>
        <taxon>Megaviricetes</taxon>
        <taxon>Imitervirales</taxon>
        <taxon>Mimiviridae</taxon>
    </lineage>
</organism>
<sequence length="96" mass="10834">MSIKRSFRANVNGHEIGRYMGTVPGQVASKVVTQLVKHKKSGTKAVKFTLIETTQGGAHKEYQYSGRRIKLKTPVVFTVKGVDITKHYKNEVKRIF</sequence>
<accession>A0A3G5A176</accession>
<evidence type="ECO:0008006" key="2">
    <source>
        <dbReference type="Google" id="ProtNLM"/>
    </source>
</evidence>
<dbReference type="SUPFAM" id="SSF102875">
    <property type="entry name" value="Chromosomal protein MC1"/>
    <property type="match status" value="1"/>
</dbReference>
<dbReference type="InterPro" id="IPR036620">
    <property type="entry name" value="MC1_sf"/>
</dbReference>
<proteinExistence type="predicted"/>
<dbReference type="Gene3D" id="3.10.470.10">
    <property type="entry name" value="Chromosomal protein MC1"/>
    <property type="match status" value="1"/>
</dbReference>